<reference evidence="1 2" key="1">
    <citation type="submission" date="2020-08" db="EMBL/GenBank/DDBJ databases">
        <title>Genomic Encyclopedia of Type Strains, Phase III (KMG-III): the genomes of soil and plant-associated and newly described type strains.</title>
        <authorList>
            <person name="Whitman W."/>
        </authorList>
    </citation>
    <scope>NUCLEOTIDE SEQUENCE [LARGE SCALE GENOMIC DNA]</scope>
    <source>
        <strain evidence="1 2">CECT 8897</strain>
    </source>
</reference>
<evidence type="ECO:0000313" key="2">
    <source>
        <dbReference type="Proteomes" id="UP000541535"/>
    </source>
</evidence>
<protein>
    <recommendedName>
        <fullName evidence="3">Cysteine-rich CWC family protein</fullName>
    </recommendedName>
</protein>
<dbReference type="RefSeq" id="WP_183439201.1">
    <property type="nucleotide sequence ID" value="NZ_JACHXD010000001.1"/>
</dbReference>
<dbReference type="Proteomes" id="UP000541535">
    <property type="component" value="Unassembled WGS sequence"/>
</dbReference>
<dbReference type="EMBL" id="JACHXD010000001">
    <property type="protein sequence ID" value="MBB3117216.1"/>
    <property type="molecule type" value="Genomic_DNA"/>
</dbReference>
<accession>A0A7W5FS72</accession>
<gene>
    <name evidence="1" type="ORF">FHS03_000235</name>
</gene>
<evidence type="ECO:0008006" key="3">
    <source>
        <dbReference type="Google" id="ProtNLM"/>
    </source>
</evidence>
<sequence length="92" mass="9352">MSTCTRCGASFSCAMVDAGPDGKLPTEPCWCTYFPPAVPVPELPAAALDAAAGAADAAVGCWCAACLKDHIAQKQVNMEGGAEATRAGQTEF</sequence>
<comment type="caution">
    <text evidence="1">The sequence shown here is derived from an EMBL/GenBank/DDBJ whole genome shotgun (WGS) entry which is preliminary data.</text>
</comment>
<dbReference type="AlphaFoldDB" id="A0A7W5FS72"/>
<proteinExistence type="predicted"/>
<organism evidence="1 2">
    <name type="scientific">Pseudoduganella violacea</name>
    <dbReference type="NCBI Taxonomy" id="1715466"/>
    <lineage>
        <taxon>Bacteria</taxon>
        <taxon>Pseudomonadati</taxon>
        <taxon>Pseudomonadota</taxon>
        <taxon>Betaproteobacteria</taxon>
        <taxon>Burkholderiales</taxon>
        <taxon>Oxalobacteraceae</taxon>
        <taxon>Telluria group</taxon>
        <taxon>Pseudoduganella</taxon>
    </lineage>
</organism>
<dbReference type="InterPro" id="IPR032720">
    <property type="entry name" value="Cys_rich_CWC"/>
</dbReference>
<evidence type="ECO:0000313" key="1">
    <source>
        <dbReference type="EMBL" id="MBB3117216.1"/>
    </source>
</evidence>
<dbReference type="Pfam" id="PF14375">
    <property type="entry name" value="Cys_rich_CWC"/>
    <property type="match status" value="1"/>
</dbReference>
<keyword evidence="2" id="KW-1185">Reference proteome</keyword>
<name>A0A7W5FS72_9BURK</name>